<organism evidence="1 2">
    <name type="scientific">Arcanobacterium wilhelmae</name>
    <dbReference type="NCBI Taxonomy" id="1803177"/>
    <lineage>
        <taxon>Bacteria</taxon>
        <taxon>Bacillati</taxon>
        <taxon>Actinomycetota</taxon>
        <taxon>Actinomycetes</taxon>
        <taxon>Actinomycetales</taxon>
        <taxon>Actinomycetaceae</taxon>
        <taxon>Arcanobacterium</taxon>
    </lineage>
</organism>
<evidence type="ECO:0000313" key="1">
    <source>
        <dbReference type="EMBL" id="MDP9800542.1"/>
    </source>
</evidence>
<name>A0ABT9NA02_9ACTO</name>
<evidence type="ECO:0000313" key="2">
    <source>
        <dbReference type="Proteomes" id="UP001235966"/>
    </source>
</evidence>
<proteinExistence type="predicted"/>
<accession>A0ABT9NA02</accession>
<gene>
    <name evidence="1" type="ORF">J2S49_000618</name>
</gene>
<protein>
    <recommendedName>
        <fullName evidence="3">DUF4241 domain-containing protein</fullName>
    </recommendedName>
</protein>
<comment type="caution">
    <text evidence="1">The sequence shown here is derived from an EMBL/GenBank/DDBJ whole genome shotgun (WGS) entry which is preliminary data.</text>
</comment>
<evidence type="ECO:0008006" key="3">
    <source>
        <dbReference type="Google" id="ProtNLM"/>
    </source>
</evidence>
<dbReference type="Proteomes" id="UP001235966">
    <property type="component" value="Unassembled WGS sequence"/>
</dbReference>
<keyword evidence="2" id="KW-1185">Reference proteome</keyword>
<dbReference type="EMBL" id="JAUSQW010000001">
    <property type="protein sequence ID" value="MDP9800542.1"/>
    <property type="molecule type" value="Genomic_DNA"/>
</dbReference>
<reference evidence="1 2" key="1">
    <citation type="submission" date="2023-07" db="EMBL/GenBank/DDBJ databases">
        <title>Sequencing the genomes of 1000 actinobacteria strains.</title>
        <authorList>
            <person name="Klenk H.-P."/>
        </authorList>
    </citation>
    <scope>NUCLEOTIDE SEQUENCE [LARGE SCALE GENOMIC DNA]</scope>
    <source>
        <strain evidence="1 2">DSM 102162</strain>
    </source>
</reference>
<sequence length="185" mass="20323">MPARDNGGGASGNSLRPYFISIDLKIDELPVPAAHLNPGARGADAYAVEERDRAFGCARLRLGRKDSSDAWWEAARWCATCPPDETRVPGEGVEDFRGHPVLDLPDGPVAEEHFDALSDHAGHRGFELRESFGERIAEVYLVVAPFRERIVGVVFGDRGEPEAIEFTFAHGGEVRAWTRRCVSGH</sequence>